<sequence length="291" mass="30583">MSDDSSPRPVVVAVDGSDAALSAASWAAKEAVHHDVPLKIVYVAHYTCGSSGGATLDGAEQQYAESCLREASSAVKAAGLLVTIETEVLRGDVGATLVAESVGATLVCVGSTGIGRMVAAAFGSTAITLAERAHCPVAIIRYDAPHRGSSEAGFIVAVLDGLSDGDAALVWAMEEARVRRAPVLALGIFPWPPFDTNNDRFYDHLDHWLRRYPDVTVEVATTRMSARRYLESFAGAIQLVVIGQGDAATVTRLIGPRRLPITAHANCSVLIAHSAGHQVGSPSRVRETQAS</sequence>
<keyword evidence="4" id="KW-1185">Reference proteome</keyword>
<organism evidence="3 4">
    <name type="scientific">Mycobacterium paraterrae</name>
    <dbReference type="NCBI Taxonomy" id="577492"/>
    <lineage>
        <taxon>Bacteria</taxon>
        <taxon>Bacillati</taxon>
        <taxon>Actinomycetota</taxon>
        <taxon>Actinomycetes</taxon>
        <taxon>Mycobacteriales</taxon>
        <taxon>Mycobacteriaceae</taxon>
        <taxon>Mycobacterium</taxon>
    </lineage>
</organism>
<dbReference type="RefSeq" id="WP_240263573.1">
    <property type="nucleotide sequence ID" value="NZ_CP092488.2"/>
</dbReference>
<gene>
    <name evidence="3" type="ORF">MKK62_11845</name>
</gene>
<comment type="similarity">
    <text evidence="1">Belongs to the universal stress protein A family.</text>
</comment>
<dbReference type="SUPFAM" id="SSF52402">
    <property type="entry name" value="Adenine nucleotide alpha hydrolases-like"/>
    <property type="match status" value="2"/>
</dbReference>
<dbReference type="EMBL" id="CP092488">
    <property type="protein sequence ID" value="UMB71845.1"/>
    <property type="molecule type" value="Genomic_DNA"/>
</dbReference>
<reference evidence="3" key="1">
    <citation type="submission" date="2022-08" db="EMBL/GenBank/DDBJ databases">
        <title>Whole genome sequencing of non-tuberculosis mycobacteria type-strains.</title>
        <authorList>
            <person name="Igarashi Y."/>
            <person name="Osugi A."/>
            <person name="Mitarai S."/>
        </authorList>
    </citation>
    <scope>NUCLEOTIDE SEQUENCE</scope>
    <source>
        <strain evidence="3">DSM 45127</strain>
    </source>
</reference>
<accession>A0ABY3VRR7</accession>
<dbReference type="PANTHER" id="PTHR46268:SF6">
    <property type="entry name" value="UNIVERSAL STRESS PROTEIN UP12"/>
    <property type="match status" value="1"/>
</dbReference>
<dbReference type="InterPro" id="IPR006016">
    <property type="entry name" value="UspA"/>
</dbReference>
<dbReference type="PANTHER" id="PTHR46268">
    <property type="entry name" value="STRESS RESPONSE PROTEIN NHAX"/>
    <property type="match status" value="1"/>
</dbReference>
<dbReference type="PRINTS" id="PR01438">
    <property type="entry name" value="UNVRSLSTRESS"/>
</dbReference>
<evidence type="ECO:0000313" key="3">
    <source>
        <dbReference type="EMBL" id="UMB71845.1"/>
    </source>
</evidence>
<feature type="domain" description="UspA" evidence="2">
    <location>
        <begin position="8"/>
        <end position="141"/>
    </location>
</feature>
<dbReference type="InterPro" id="IPR014729">
    <property type="entry name" value="Rossmann-like_a/b/a_fold"/>
</dbReference>
<dbReference type="Gene3D" id="3.40.50.620">
    <property type="entry name" value="HUPs"/>
    <property type="match status" value="2"/>
</dbReference>
<evidence type="ECO:0000313" key="4">
    <source>
        <dbReference type="Proteomes" id="UP001055336"/>
    </source>
</evidence>
<dbReference type="InterPro" id="IPR006015">
    <property type="entry name" value="Universal_stress_UspA"/>
</dbReference>
<dbReference type="Proteomes" id="UP001055336">
    <property type="component" value="Chromosome"/>
</dbReference>
<proteinExistence type="inferred from homology"/>
<dbReference type="Pfam" id="PF00582">
    <property type="entry name" value="Usp"/>
    <property type="match status" value="1"/>
</dbReference>
<evidence type="ECO:0000259" key="2">
    <source>
        <dbReference type="Pfam" id="PF00582"/>
    </source>
</evidence>
<protein>
    <submittedName>
        <fullName evidence="3">Universal stress protein</fullName>
    </submittedName>
</protein>
<name>A0ABY3VRR7_9MYCO</name>
<evidence type="ECO:0000256" key="1">
    <source>
        <dbReference type="ARBA" id="ARBA00008791"/>
    </source>
</evidence>